<keyword evidence="1" id="KW-0812">Transmembrane</keyword>
<evidence type="ECO:0000256" key="1">
    <source>
        <dbReference type="SAM" id="Phobius"/>
    </source>
</evidence>
<keyword evidence="3" id="KW-1185">Reference proteome</keyword>
<reference evidence="3" key="1">
    <citation type="journal article" date="2015" name="Nat. Genet.">
        <title>The genome and transcriptome of the zoonotic hookworm Ancylostoma ceylanicum identify infection-specific gene families.</title>
        <authorList>
            <person name="Schwarz E.M."/>
            <person name="Hu Y."/>
            <person name="Antoshechkin I."/>
            <person name="Miller M.M."/>
            <person name="Sternberg P.W."/>
            <person name="Aroian R.V."/>
        </authorList>
    </citation>
    <scope>NUCLEOTIDE SEQUENCE</scope>
    <source>
        <strain evidence="3">HY135</strain>
    </source>
</reference>
<accession>A0A016SD13</accession>
<name>A0A016SD13_9BILA</name>
<evidence type="ECO:0008006" key="4">
    <source>
        <dbReference type="Google" id="ProtNLM"/>
    </source>
</evidence>
<sequence>MVGDSFSSVVHSASKGLLTVILSPFFSSPLFSIIFQTNYVNMSYFIFLCGSSQFNLMDLKMSYNISNSTVEKLESEFEGLKALVSFILHLIVVVCIAVCIIMNNAEFCSTTLPPSIVVVILIFSFLFSIVGSILLLVHHTHVKEEQAAFTGCAIQSLAGALGVVIVAAFFIQVPPRHLIMLEGEDGRRIRRSKEDHYVGLFAFMKRKRRGNNSS</sequence>
<keyword evidence="1" id="KW-0472">Membrane</keyword>
<feature type="transmembrane region" description="Helical" evidence="1">
    <location>
        <begin position="149"/>
        <end position="171"/>
    </location>
</feature>
<dbReference type="OrthoDB" id="10421546at2759"/>
<evidence type="ECO:0000313" key="2">
    <source>
        <dbReference type="EMBL" id="EYB88184.1"/>
    </source>
</evidence>
<feature type="transmembrane region" description="Helical" evidence="1">
    <location>
        <begin position="115"/>
        <end position="137"/>
    </location>
</feature>
<dbReference type="Proteomes" id="UP000024635">
    <property type="component" value="Unassembled WGS sequence"/>
</dbReference>
<comment type="caution">
    <text evidence="2">The sequence shown here is derived from an EMBL/GenBank/DDBJ whole genome shotgun (WGS) entry which is preliminary data.</text>
</comment>
<feature type="transmembrane region" description="Helical" evidence="1">
    <location>
        <begin position="80"/>
        <end position="103"/>
    </location>
</feature>
<evidence type="ECO:0000313" key="3">
    <source>
        <dbReference type="Proteomes" id="UP000024635"/>
    </source>
</evidence>
<proteinExistence type="predicted"/>
<organism evidence="2 3">
    <name type="scientific">Ancylostoma ceylanicum</name>
    <dbReference type="NCBI Taxonomy" id="53326"/>
    <lineage>
        <taxon>Eukaryota</taxon>
        <taxon>Metazoa</taxon>
        <taxon>Ecdysozoa</taxon>
        <taxon>Nematoda</taxon>
        <taxon>Chromadorea</taxon>
        <taxon>Rhabditida</taxon>
        <taxon>Rhabditina</taxon>
        <taxon>Rhabditomorpha</taxon>
        <taxon>Strongyloidea</taxon>
        <taxon>Ancylostomatidae</taxon>
        <taxon>Ancylostomatinae</taxon>
        <taxon>Ancylostoma</taxon>
    </lineage>
</organism>
<dbReference type="EMBL" id="JARK01001587">
    <property type="protein sequence ID" value="EYB88184.1"/>
    <property type="molecule type" value="Genomic_DNA"/>
</dbReference>
<feature type="transmembrane region" description="Helical" evidence="1">
    <location>
        <begin position="16"/>
        <end position="35"/>
    </location>
</feature>
<keyword evidence="1" id="KW-1133">Transmembrane helix</keyword>
<gene>
    <name evidence="2" type="primary">Acey_s0251.g181</name>
    <name evidence="2" type="ORF">Y032_0251g181</name>
</gene>
<protein>
    <recommendedName>
        <fullName evidence="4">MARVEL domain-containing protein</fullName>
    </recommendedName>
</protein>
<dbReference type="AlphaFoldDB" id="A0A016SD13"/>